<comment type="caution">
    <text evidence="3">The sequence shown here is derived from an EMBL/GenBank/DDBJ whole genome shotgun (WGS) entry which is preliminary data.</text>
</comment>
<dbReference type="AlphaFoldDB" id="A0A9Q1J641"/>
<dbReference type="EMBL" id="JAINUF010000003">
    <property type="protein sequence ID" value="KAJ8368701.1"/>
    <property type="molecule type" value="Genomic_DNA"/>
</dbReference>
<protein>
    <submittedName>
        <fullName evidence="3">Uncharacterized protein</fullName>
    </submittedName>
</protein>
<evidence type="ECO:0000313" key="4">
    <source>
        <dbReference type="Proteomes" id="UP001152622"/>
    </source>
</evidence>
<keyword evidence="4" id="KW-1185">Reference proteome</keyword>
<dbReference type="Gene3D" id="1.10.150.130">
    <property type="match status" value="1"/>
</dbReference>
<proteinExistence type="predicted"/>
<gene>
    <name evidence="3" type="ORF">SKAU_G00087290</name>
</gene>
<organism evidence="3 4">
    <name type="scientific">Synaphobranchus kaupii</name>
    <name type="common">Kaup's arrowtooth eel</name>
    <dbReference type="NCBI Taxonomy" id="118154"/>
    <lineage>
        <taxon>Eukaryota</taxon>
        <taxon>Metazoa</taxon>
        <taxon>Chordata</taxon>
        <taxon>Craniata</taxon>
        <taxon>Vertebrata</taxon>
        <taxon>Euteleostomi</taxon>
        <taxon>Actinopterygii</taxon>
        <taxon>Neopterygii</taxon>
        <taxon>Teleostei</taxon>
        <taxon>Anguilliformes</taxon>
        <taxon>Synaphobranchidae</taxon>
        <taxon>Synaphobranchus</taxon>
    </lineage>
</organism>
<accession>A0A9Q1J641</accession>
<feature type="region of interest" description="Disordered" evidence="2">
    <location>
        <begin position="98"/>
        <end position="120"/>
    </location>
</feature>
<evidence type="ECO:0000256" key="1">
    <source>
        <dbReference type="ARBA" id="ARBA00023125"/>
    </source>
</evidence>
<dbReference type="OrthoDB" id="8954815at2759"/>
<reference evidence="3" key="1">
    <citation type="journal article" date="2023" name="Science">
        <title>Genome structures resolve the early diversification of teleost fishes.</title>
        <authorList>
            <person name="Parey E."/>
            <person name="Louis A."/>
            <person name="Montfort J."/>
            <person name="Bouchez O."/>
            <person name="Roques C."/>
            <person name="Iampietro C."/>
            <person name="Lluch J."/>
            <person name="Castinel A."/>
            <person name="Donnadieu C."/>
            <person name="Desvignes T."/>
            <person name="Floi Bucao C."/>
            <person name="Jouanno E."/>
            <person name="Wen M."/>
            <person name="Mejri S."/>
            <person name="Dirks R."/>
            <person name="Jansen H."/>
            <person name="Henkel C."/>
            <person name="Chen W.J."/>
            <person name="Zahm M."/>
            <person name="Cabau C."/>
            <person name="Klopp C."/>
            <person name="Thompson A.W."/>
            <person name="Robinson-Rechavi M."/>
            <person name="Braasch I."/>
            <person name="Lecointre G."/>
            <person name="Bobe J."/>
            <person name="Postlethwait J.H."/>
            <person name="Berthelot C."/>
            <person name="Roest Crollius H."/>
            <person name="Guiguen Y."/>
        </authorList>
    </citation>
    <scope>NUCLEOTIDE SEQUENCE</scope>
    <source>
        <strain evidence="3">WJC10195</strain>
    </source>
</reference>
<feature type="region of interest" description="Disordered" evidence="2">
    <location>
        <begin position="1"/>
        <end position="56"/>
    </location>
</feature>
<dbReference type="PANTHER" id="PTHR35617:SF3">
    <property type="entry name" value="CORE-BINDING (CB) DOMAIN-CONTAINING PROTEIN"/>
    <property type="match status" value="1"/>
</dbReference>
<keyword evidence="1" id="KW-0238">DNA-binding</keyword>
<dbReference type="Proteomes" id="UP001152622">
    <property type="component" value="Chromosome 3"/>
</dbReference>
<dbReference type="SUPFAM" id="SSF47823">
    <property type="entry name" value="lambda integrase-like, N-terminal domain"/>
    <property type="match status" value="1"/>
</dbReference>
<dbReference type="PANTHER" id="PTHR35617">
    <property type="entry name" value="PHAGE_INTEGRASE DOMAIN-CONTAINING PROTEIN"/>
    <property type="match status" value="1"/>
</dbReference>
<evidence type="ECO:0000256" key="2">
    <source>
        <dbReference type="SAM" id="MobiDB-lite"/>
    </source>
</evidence>
<dbReference type="InterPro" id="IPR010998">
    <property type="entry name" value="Integrase_recombinase_N"/>
</dbReference>
<evidence type="ECO:0000313" key="3">
    <source>
        <dbReference type="EMBL" id="KAJ8368701.1"/>
    </source>
</evidence>
<name>A0A9Q1J641_SYNKA</name>
<sequence>MGVIPPLGFETPLESQGEGKPRLRHSPTSLENPLELQGRETDGGGVNEENSDDGRLVKRLASRLRGENSERQSERGRLVYDPSSPILAWQALDPRNCPAPLRGPVAPPPTEGSTDTGAGVDFPSAPPVACALGLARERMNLPLRVINTIQGARATSTRTLYDPKWRVFEKWCEEKHVVSFQCSVAEVLCFLQEMLDKGRAFSTFKVYLAAISACHVGRGDGPIGRYPLLKHFMRGAHRLLPVSKPLAPSRDLNVILEALSSAPFERVESVELKLLFLKIVLLLALTTGKRVSELQALSIHPSCLRFAQDYGRVVLKANPAFIPKVIDPTYSCSLVELRACHPPPFSSQEESRLNTLCPVRALRVYVDRTKGFRKSNQLFVSWASTHSACHTGL</sequence>
<dbReference type="GO" id="GO:0003677">
    <property type="term" value="F:DNA binding"/>
    <property type="evidence" value="ECO:0007669"/>
    <property type="project" value="UniProtKB-KW"/>
</dbReference>